<evidence type="ECO:0000256" key="1">
    <source>
        <dbReference type="SAM" id="Coils"/>
    </source>
</evidence>
<dbReference type="RefSeq" id="WP_022861564.1">
    <property type="nucleotide sequence ID" value="NZ_JGZD01000009.1"/>
</dbReference>
<feature type="domain" description="Peptidase C51" evidence="3">
    <location>
        <begin position="338"/>
        <end position="464"/>
    </location>
</feature>
<evidence type="ECO:0000256" key="2">
    <source>
        <dbReference type="SAM" id="MobiDB-lite"/>
    </source>
</evidence>
<dbReference type="eggNOG" id="COG3942">
    <property type="taxonomic scope" value="Bacteria"/>
</dbReference>
<feature type="compositionally biased region" description="Basic and acidic residues" evidence="2">
    <location>
        <begin position="233"/>
        <end position="253"/>
    </location>
</feature>
<feature type="coiled-coil region" evidence="1">
    <location>
        <begin position="91"/>
        <end position="125"/>
    </location>
</feature>
<sequence>MLMKGKSVSALVAAGTLCLGLVVVPLTPAVQSAHAITYSDLANARSSKASSAAREAQLREQLSGVKSDLADQIVELDDITNNQIPAAQKKVTAANEAAAAAQSEADAAAQRLAAARKDAESLQKSIAQTGVDYDDAKAAVAQMARQDMHGSDASDVMSIVTGSTSTTEFISSMQSKDALSRNESNAANDAASTLSTSMNRAQRLAAIEKRVAELKATADSKAESAKTAASEASSERSKLDKLRQQGEEARDRLQSQQSQISSAVAAQAAKTVMLESQLDSYNRQYAAQQAAAAAQVDNGRQGSTDSGSSNGGSSGGGSSNGGSSGGGSSNGGSSGGGSSSGGSSSDQGASNGDVGNAYPWGQCTYWAYVHRHEMGISTPSYLGNGGEWWANASKYGLRADHTPQVGAAISFLPGQLGADGTYGHVAVVESVSGSTITISEMNAKGLGVVSYRTVYNASQYWYVH</sequence>
<accession>A0A087BMY7</accession>
<dbReference type="STRING" id="1693.BMIN_0282"/>
<keyword evidence="1" id="KW-0175">Coiled coil</keyword>
<evidence type="ECO:0000313" key="5">
    <source>
        <dbReference type="Proteomes" id="UP000029014"/>
    </source>
</evidence>
<organism evidence="4 5">
    <name type="scientific">Bifidobacterium minimum</name>
    <dbReference type="NCBI Taxonomy" id="1693"/>
    <lineage>
        <taxon>Bacteria</taxon>
        <taxon>Bacillati</taxon>
        <taxon>Actinomycetota</taxon>
        <taxon>Actinomycetes</taxon>
        <taxon>Bifidobacteriales</taxon>
        <taxon>Bifidobacteriaceae</taxon>
        <taxon>Bifidobacterium</taxon>
    </lineage>
</organism>
<feature type="compositionally biased region" description="Gly residues" evidence="2">
    <location>
        <begin position="309"/>
        <end position="340"/>
    </location>
</feature>
<comment type="caution">
    <text evidence="4">The sequence shown here is derived from an EMBL/GenBank/DDBJ whole genome shotgun (WGS) entry which is preliminary data.</text>
</comment>
<reference evidence="4 5" key="1">
    <citation type="submission" date="2014-03" db="EMBL/GenBank/DDBJ databases">
        <title>Genomics of Bifidobacteria.</title>
        <authorList>
            <person name="Ventura M."/>
            <person name="Milani C."/>
            <person name="Lugli G.A."/>
        </authorList>
    </citation>
    <scope>NUCLEOTIDE SEQUENCE [LARGE SCALE GENOMIC DNA]</scope>
    <source>
        <strain evidence="4 5">LMG 11592</strain>
    </source>
</reference>
<proteinExistence type="predicted"/>
<dbReference type="EMBL" id="JGZD01000009">
    <property type="protein sequence ID" value="KFI72387.1"/>
    <property type="molecule type" value="Genomic_DNA"/>
</dbReference>
<name>A0A087BMY7_9BIFI</name>
<dbReference type="InterPro" id="IPR038765">
    <property type="entry name" value="Papain-like_cys_pep_sf"/>
</dbReference>
<evidence type="ECO:0000313" key="4">
    <source>
        <dbReference type="EMBL" id="KFI72387.1"/>
    </source>
</evidence>
<protein>
    <submittedName>
        <fullName evidence="4">CHAP domain protein</fullName>
    </submittedName>
</protein>
<feature type="region of interest" description="Disordered" evidence="2">
    <location>
        <begin position="218"/>
        <end position="258"/>
    </location>
</feature>
<dbReference type="Gene3D" id="3.90.1720.10">
    <property type="entry name" value="endopeptidase domain like (from Nostoc punctiforme)"/>
    <property type="match status" value="1"/>
</dbReference>
<feature type="region of interest" description="Disordered" evidence="2">
    <location>
        <begin position="171"/>
        <end position="197"/>
    </location>
</feature>
<dbReference type="Proteomes" id="UP000029014">
    <property type="component" value="Unassembled WGS sequence"/>
</dbReference>
<keyword evidence="5" id="KW-1185">Reference proteome</keyword>
<dbReference type="Pfam" id="PF05257">
    <property type="entry name" value="CHAP"/>
    <property type="match status" value="1"/>
</dbReference>
<evidence type="ECO:0000259" key="3">
    <source>
        <dbReference type="PROSITE" id="PS50911"/>
    </source>
</evidence>
<feature type="region of interest" description="Disordered" evidence="2">
    <location>
        <begin position="292"/>
        <end position="350"/>
    </location>
</feature>
<dbReference type="PROSITE" id="PS50911">
    <property type="entry name" value="CHAP"/>
    <property type="match status" value="1"/>
</dbReference>
<gene>
    <name evidence="4" type="ORF">BMIN_0282</name>
</gene>
<dbReference type="AlphaFoldDB" id="A0A087BMY7"/>
<dbReference type="SUPFAM" id="SSF54001">
    <property type="entry name" value="Cysteine proteinases"/>
    <property type="match status" value="1"/>
</dbReference>
<dbReference type="InterPro" id="IPR007921">
    <property type="entry name" value="CHAP_dom"/>
</dbReference>